<protein>
    <submittedName>
        <fullName evidence="1">Uncharacterized protein</fullName>
    </submittedName>
</protein>
<dbReference type="AlphaFoldDB" id="A0A5E4LP98"/>
<dbReference type="Proteomes" id="UP000789941">
    <property type="component" value="Unassembled WGS sequence"/>
</dbReference>
<gene>
    <name evidence="1" type="ORF">LFW2832_01310</name>
</gene>
<reference evidence="1 2" key="1">
    <citation type="submission" date="2019-08" db="EMBL/GenBank/DDBJ databases">
        <authorList>
            <person name="Vazquez-Campos X."/>
        </authorList>
    </citation>
    <scope>NUCLEOTIDE SEQUENCE [LARGE SCALE GENOMIC DNA]</scope>
    <source>
        <strain evidence="1">LFW-283_2</strain>
    </source>
</reference>
<evidence type="ECO:0000313" key="2">
    <source>
        <dbReference type="Proteomes" id="UP000789941"/>
    </source>
</evidence>
<proteinExistence type="predicted"/>
<evidence type="ECO:0000313" key="1">
    <source>
        <dbReference type="EMBL" id="VVC02918.1"/>
    </source>
</evidence>
<dbReference type="EMBL" id="CABMJJ010000003">
    <property type="protein sequence ID" value="VVC02918.1"/>
    <property type="molecule type" value="Genomic_DNA"/>
</dbReference>
<accession>A0A5E4LP98</accession>
<organism evidence="1 2">
    <name type="scientific">Candidatus Bilamarchaeum dharawalense</name>
    <dbReference type="NCBI Taxonomy" id="2885759"/>
    <lineage>
        <taxon>Archaea</taxon>
        <taxon>Candidatus Micrarchaeota</taxon>
        <taxon>Candidatus Micrarchaeia</taxon>
        <taxon>Candidatus Anstonellales</taxon>
        <taxon>Candidatus Bilamarchaeaceae</taxon>
        <taxon>Candidatus Bilamarchaeum</taxon>
    </lineage>
</organism>
<name>A0A5E4LP98_9ARCH</name>
<sequence>MGKGAKTDFVFIRTKNWKEIDKKMKRLKCLRSGVIRVEKTGVTILCARS</sequence>
<comment type="caution">
    <text evidence="1">The sequence shown here is derived from an EMBL/GenBank/DDBJ whole genome shotgun (WGS) entry which is preliminary data.</text>
</comment>